<comment type="cofactor">
    <cofactor evidence="1">
        <name>Mn(2+)</name>
        <dbReference type="ChEBI" id="CHEBI:29035"/>
    </cofactor>
</comment>
<feature type="binding site" evidence="16">
    <location>
        <position position="865"/>
    </location>
    <ligand>
        <name>Mn(2+)</name>
        <dbReference type="ChEBI" id="CHEBI:29035"/>
        <label>4</label>
    </ligand>
</feature>
<dbReference type="FunFam" id="3.40.50.20:FF:000001">
    <property type="entry name" value="Carbamoyl-phosphate synthase large chain"/>
    <property type="match status" value="2"/>
</dbReference>
<dbReference type="InterPro" id="IPR058047">
    <property type="entry name" value="CPSase_preATP-grasp"/>
</dbReference>
<comment type="subunit">
    <text evidence="16">Composed of two chains; the small (or glutamine) chain promotes the hydrolysis of glutamine to ammonia, which is used by the large (or ammonia) chain to synthesize carbamoyl phosphate. Tetramer of heterodimers (alpha,beta)4.</text>
</comment>
<dbReference type="InterPro" id="IPR033937">
    <property type="entry name" value="MGS_CPS_CarB"/>
</dbReference>
<reference evidence="19" key="1">
    <citation type="submission" date="2022-06" db="EMBL/GenBank/DDBJ databases">
        <title>Isolation of gut microbiota from human fecal samples.</title>
        <authorList>
            <person name="Pamer E.G."/>
            <person name="Barat B."/>
            <person name="Waligurski E."/>
            <person name="Medina S."/>
            <person name="Paddock L."/>
            <person name="Mostad J."/>
        </authorList>
    </citation>
    <scope>NUCLEOTIDE SEQUENCE</scope>
    <source>
        <strain evidence="19">DFI.9.91</strain>
    </source>
</reference>
<dbReference type="AlphaFoldDB" id="A0AAW5JP99"/>
<dbReference type="InterPro" id="IPR011607">
    <property type="entry name" value="MGS-like_dom"/>
</dbReference>
<dbReference type="SUPFAM" id="SSF52335">
    <property type="entry name" value="Methylglyoxal synthase-like"/>
    <property type="match status" value="1"/>
</dbReference>
<feature type="binding site" evidence="16">
    <location>
        <position position="865"/>
    </location>
    <ligand>
        <name>Mg(2+)</name>
        <dbReference type="ChEBI" id="CHEBI:18420"/>
        <label>3</label>
    </ligand>
</feature>
<comment type="pathway">
    <text evidence="16">Pyrimidine metabolism; UMP biosynthesis via de novo pathway; (S)-dihydroorotate from bicarbonate: step 1/3.</text>
</comment>
<keyword evidence="7" id="KW-0479">Metal-binding</keyword>
<keyword evidence="5 16" id="KW-0436">Ligase</keyword>
<dbReference type="PANTHER" id="PTHR11405">
    <property type="entry name" value="CARBAMOYLTRANSFERASE FAMILY MEMBER"/>
    <property type="match status" value="1"/>
</dbReference>
<evidence type="ECO:0000256" key="14">
    <source>
        <dbReference type="ARBA" id="ARBA00047359"/>
    </source>
</evidence>
<dbReference type="RefSeq" id="WP_256304824.1">
    <property type="nucleotide sequence ID" value="NZ_JANFYS010000048.1"/>
</dbReference>
<dbReference type="PANTHER" id="PTHR11405:SF53">
    <property type="entry name" value="CARBAMOYL-PHOSPHATE SYNTHASE [AMMONIA], MITOCHONDRIAL"/>
    <property type="match status" value="1"/>
</dbReference>
<evidence type="ECO:0000313" key="19">
    <source>
        <dbReference type="EMBL" id="MCQ4771752.1"/>
    </source>
</evidence>
<evidence type="ECO:0000259" key="18">
    <source>
        <dbReference type="PROSITE" id="PS51855"/>
    </source>
</evidence>
<dbReference type="InterPro" id="IPR016185">
    <property type="entry name" value="PreATP-grasp_dom_sf"/>
</dbReference>
<feature type="binding site" evidence="16">
    <location>
        <position position="779"/>
    </location>
    <ligand>
        <name>ATP</name>
        <dbReference type="ChEBI" id="CHEBI:30616"/>
        <label>2</label>
    </ligand>
</feature>
<dbReference type="GO" id="GO:0005524">
    <property type="term" value="F:ATP binding"/>
    <property type="evidence" value="ECO:0007669"/>
    <property type="project" value="UniProtKB-UniRule"/>
</dbReference>
<dbReference type="GO" id="GO:0004087">
    <property type="term" value="F:carbamoyl-phosphate synthase (ammonia) activity"/>
    <property type="evidence" value="ECO:0007669"/>
    <property type="project" value="UniProtKB-EC"/>
</dbReference>
<comment type="catalytic activity">
    <reaction evidence="15 16">
        <text>hydrogencarbonate + L-glutamine + 2 ATP + H2O = carbamoyl phosphate + L-glutamate + 2 ADP + phosphate + 2 H(+)</text>
        <dbReference type="Rhea" id="RHEA:18633"/>
        <dbReference type="ChEBI" id="CHEBI:15377"/>
        <dbReference type="ChEBI" id="CHEBI:15378"/>
        <dbReference type="ChEBI" id="CHEBI:17544"/>
        <dbReference type="ChEBI" id="CHEBI:29985"/>
        <dbReference type="ChEBI" id="CHEBI:30616"/>
        <dbReference type="ChEBI" id="CHEBI:43474"/>
        <dbReference type="ChEBI" id="CHEBI:58228"/>
        <dbReference type="ChEBI" id="CHEBI:58359"/>
        <dbReference type="ChEBI" id="CHEBI:456216"/>
        <dbReference type="EC" id="6.3.5.5"/>
    </reaction>
</comment>
<dbReference type="InterPro" id="IPR005479">
    <property type="entry name" value="CPAse_ATP-bd"/>
</dbReference>
<dbReference type="CDD" id="cd01424">
    <property type="entry name" value="MGS_CPS_II"/>
    <property type="match status" value="1"/>
</dbReference>
<dbReference type="Gene3D" id="1.10.1030.10">
    <property type="entry name" value="Carbamoyl-phosphate synthetase, large subunit oligomerisation domain"/>
    <property type="match status" value="1"/>
</dbReference>
<dbReference type="EMBL" id="JANFYS010000048">
    <property type="protein sequence ID" value="MCQ4771752.1"/>
    <property type="molecule type" value="Genomic_DNA"/>
</dbReference>
<feature type="binding site" evidence="16">
    <location>
        <position position="129"/>
    </location>
    <ligand>
        <name>ATP</name>
        <dbReference type="ChEBI" id="CHEBI:30616"/>
        <label>1</label>
    </ligand>
</feature>
<dbReference type="FunFam" id="3.30.470.20:FF:000026">
    <property type="entry name" value="Carbamoyl-phosphate synthase large chain"/>
    <property type="match status" value="1"/>
</dbReference>
<dbReference type="PROSITE" id="PS00866">
    <property type="entry name" value="CPSASE_1"/>
    <property type="match status" value="2"/>
</dbReference>
<feature type="binding site" evidence="16">
    <location>
        <position position="865"/>
    </location>
    <ligand>
        <name>Mg(2+)</name>
        <dbReference type="ChEBI" id="CHEBI:18420"/>
        <label>4</label>
    </ligand>
</feature>
<feature type="binding site" evidence="16">
    <location>
        <position position="853"/>
    </location>
    <ligand>
        <name>Mn(2+)</name>
        <dbReference type="ChEBI" id="CHEBI:29035"/>
        <label>3</label>
    </ligand>
</feature>
<feature type="binding site" evidence="16">
    <location>
        <position position="175"/>
    </location>
    <ligand>
        <name>ATP</name>
        <dbReference type="ChEBI" id="CHEBI:30616"/>
        <label>1</label>
    </ligand>
</feature>
<feature type="binding site" evidence="16">
    <location>
        <position position="853"/>
    </location>
    <ligand>
        <name>Mg(2+)</name>
        <dbReference type="ChEBI" id="CHEBI:18420"/>
        <label>3</label>
    </ligand>
</feature>
<dbReference type="SUPFAM" id="SSF48108">
    <property type="entry name" value="Carbamoyl phosphate synthetase, large subunit connection domain"/>
    <property type="match status" value="1"/>
</dbReference>
<evidence type="ECO:0000256" key="13">
    <source>
        <dbReference type="ARBA" id="ARBA00023211"/>
    </source>
</evidence>
<evidence type="ECO:0000256" key="5">
    <source>
        <dbReference type="ARBA" id="ARBA00022598"/>
    </source>
</evidence>
<dbReference type="FunFam" id="3.30.470.20:FF:000001">
    <property type="entry name" value="Carbamoyl-phosphate synthase large chain"/>
    <property type="match status" value="1"/>
</dbReference>
<feature type="binding site" evidence="16">
    <location>
        <position position="811"/>
    </location>
    <ligand>
        <name>ATP</name>
        <dbReference type="ChEBI" id="CHEBI:30616"/>
        <label>2</label>
    </ligand>
</feature>
<feature type="binding site" evidence="16">
    <location>
        <position position="210"/>
    </location>
    <ligand>
        <name>ATP</name>
        <dbReference type="ChEBI" id="CHEBI:30616"/>
        <label>1</label>
    </ligand>
</feature>
<dbReference type="SUPFAM" id="SSF52440">
    <property type="entry name" value="PreATP-grasp domain"/>
    <property type="match status" value="2"/>
</dbReference>
<keyword evidence="8 16" id="KW-0677">Repeat</keyword>
<feature type="binding site" evidence="16">
    <location>
        <position position="298"/>
    </location>
    <ligand>
        <name>Mn(2+)</name>
        <dbReference type="ChEBI" id="CHEBI:29035"/>
        <label>2</label>
    </ligand>
</feature>
<comment type="pathway">
    <text evidence="2 16">Amino-acid biosynthesis; L-arginine biosynthesis; carbamoyl phosphate from bicarbonate: step 1/1.</text>
</comment>
<evidence type="ECO:0000256" key="9">
    <source>
        <dbReference type="ARBA" id="ARBA00022741"/>
    </source>
</evidence>
<protein>
    <recommendedName>
        <fullName evidence="16">Carbamoyl phosphate synthase large chain</fullName>
        <ecNumber evidence="16">6.3.4.16</ecNumber>
        <ecNumber evidence="16">6.3.5.5</ecNumber>
    </recommendedName>
    <alternativeName>
        <fullName evidence="16">Carbamoyl phosphate synthetase ammonia chain</fullName>
    </alternativeName>
</protein>
<dbReference type="Pfam" id="PF02786">
    <property type="entry name" value="CPSase_L_D2"/>
    <property type="match status" value="2"/>
</dbReference>
<dbReference type="GO" id="GO:0006541">
    <property type="term" value="P:glutamine metabolic process"/>
    <property type="evidence" value="ECO:0007669"/>
    <property type="project" value="TreeGrafter"/>
</dbReference>
<dbReference type="GO" id="GO:0004088">
    <property type="term" value="F:carbamoyl-phosphate synthase (glutamine-hydrolyzing) activity"/>
    <property type="evidence" value="ECO:0007669"/>
    <property type="project" value="UniProtKB-UniRule"/>
</dbReference>
<evidence type="ECO:0000256" key="7">
    <source>
        <dbReference type="ARBA" id="ARBA00022723"/>
    </source>
</evidence>
<dbReference type="HAMAP" id="MF_01210_B">
    <property type="entry name" value="CPSase_L_chain_B"/>
    <property type="match status" value="1"/>
</dbReference>
<feature type="binding site" evidence="16">
    <location>
        <position position="284"/>
    </location>
    <ligand>
        <name>Mn(2+)</name>
        <dbReference type="ChEBI" id="CHEBI:29035"/>
        <label>1</label>
    </ligand>
</feature>
<comment type="catalytic activity">
    <reaction evidence="14 16">
        <text>hydrogencarbonate + NH4(+) + 2 ATP = carbamoyl phosphate + 2 ADP + phosphate + 2 H(+)</text>
        <dbReference type="Rhea" id="RHEA:18029"/>
        <dbReference type="ChEBI" id="CHEBI:15378"/>
        <dbReference type="ChEBI" id="CHEBI:17544"/>
        <dbReference type="ChEBI" id="CHEBI:28938"/>
        <dbReference type="ChEBI" id="CHEBI:30616"/>
        <dbReference type="ChEBI" id="CHEBI:43474"/>
        <dbReference type="ChEBI" id="CHEBI:58228"/>
        <dbReference type="ChEBI" id="CHEBI:456216"/>
        <dbReference type="EC" id="6.3.4.16"/>
    </reaction>
</comment>
<comment type="function">
    <text evidence="16">Large subunit of the glutamine-dependent carbamoyl phosphate synthetase (CPSase). CPSase catalyzes the formation of carbamoyl phosphate from the ammonia moiety of glutamine, carbonate, and phosphate donated by ATP, constituting the first step of 2 biosynthetic pathways, one leading to arginine and/or urea and the other to pyrimidine nucleotides. The large subunit (synthetase) binds the substrates ammonia (free or transferred from glutamine from the small subunit), hydrogencarbonate and ATP and carries out an ATP-coupled ligase reaction, activating hydrogencarbonate by forming carboxy phosphate which reacts with ammonia to form carbamoyl phosphate.</text>
</comment>
<dbReference type="GO" id="GO:0044205">
    <property type="term" value="P:'de novo' UMP biosynthetic process"/>
    <property type="evidence" value="ECO:0007669"/>
    <property type="project" value="UniProtKB-UniRule"/>
</dbReference>
<organism evidence="19 20">
    <name type="scientific">Intestinimonas massiliensis</name>
    <name type="common">ex Afouda et al. 2020</name>
    <dbReference type="NCBI Taxonomy" id="1673721"/>
    <lineage>
        <taxon>Bacteria</taxon>
        <taxon>Bacillati</taxon>
        <taxon>Bacillota</taxon>
        <taxon>Clostridia</taxon>
        <taxon>Eubacteriales</taxon>
        <taxon>Intestinimonas</taxon>
    </lineage>
</organism>
<feature type="domain" description="ATP-grasp" evidence="17">
    <location>
        <begin position="133"/>
        <end position="327"/>
    </location>
</feature>
<gene>
    <name evidence="16 19" type="primary">carB</name>
    <name evidence="19" type="ORF">NE579_15020</name>
</gene>
<keyword evidence="4 16" id="KW-0055">Arginine biosynthesis</keyword>
<feature type="binding site" evidence="16">
    <location>
        <position position="208"/>
    </location>
    <ligand>
        <name>ATP</name>
        <dbReference type="ChEBI" id="CHEBI:30616"/>
        <label>1</label>
    </ligand>
</feature>
<evidence type="ECO:0000256" key="2">
    <source>
        <dbReference type="ARBA" id="ARBA00005077"/>
    </source>
</evidence>
<dbReference type="Pfam" id="PF02142">
    <property type="entry name" value="MGS"/>
    <property type="match status" value="1"/>
</dbReference>
<dbReference type="PROSITE" id="PS51855">
    <property type="entry name" value="MGS"/>
    <property type="match status" value="1"/>
</dbReference>
<comment type="domain">
    <text evidence="16">The large subunit is composed of 2 ATP-grasp domains that are involved in binding the 2 ATP molecules needed for carbamoyl phosphate synthesis. The N-terminal ATP-grasp domain (referred to as the carboxyphosphate synthetic component) catalyzes the ATP-dependent phosphorylation of hydrogencarbonate to carboxyphosphate and the subsequent nucleophilic attack by ammonia to form a carbamate intermediate. The C-terminal ATP-grasp domain (referred to as the carbamoyl phosphate synthetic component) then catalyzes the phosphorylation of carbamate with the second ATP to form the end product carbamoyl phosphate. The reactive and unstable enzyme intermediates are sequentially channeled from one active site to the next through the interior of the protein over a distance of at least 96 A.</text>
</comment>
<feature type="region of interest" description="Allosteric domain" evidence="16">
    <location>
        <begin position="963"/>
        <end position="1098"/>
    </location>
</feature>
<evidence type="ECO:0000256" key="8">
    <source>
        <dbReference type="ARBA" id="ARBA00022737"/>
    </source>
</evidence>
<dbReference type="SMART" id="SM01209">
    <property type="entry name" value="GARS_A"/>
    <property type="match status" value="1"/>
</dbReference>
<feature type="binding site" evidence="16">
    <location>
        <position position="740"/>
    </location>
    <ligand>
        <name>ATP</name>
        <dbReference type="ChEBI" id="CHEBI:30616"/>
        <label>2</label>
    </ligand>
</feature>
<feature type="binding site" evidence="16">
    <location>
        <position position="781"/>
    </location>
    <ligand>
        <name>ATP</name>
        <dbReference type="ChEBI" id="CHEBI:30616"/>
        <label>2</label>
    </ligand>
</feature>
<feature type="binding site" evidence="16">
    <location>
        <position position="176"/>
    </location>
    <ligand>
        <name>ATP</name>
        <dbReference type="ChEBI" id="CHEBI:30616"/>
        <label>1</label>
    </ligand>
</feature>
<evidence type="ECO:0000256" key="16">
    <source>
        <dbReference type="HAMAP-Rule" id="MF_01210"/>
    </source>
</evidence>
<evidence type="ECO:0000256" key="12">
    <source>
        <dbReference type="ARBA" id="ARBA00022975"/>
    </source>
</evidence>
<evidence type="ECO:0000256" key="4">
    <source>
        <dbReference type="ARBA" id="ARBA00022571"/>
    </source>
</evidence>
<keyword evidence="9 16" id="KW-0547">Nucleotide-binding</keyword>
<name>A0AAW5JP99_9FIRM</name>
<dbReference type="GO" id="GO:0006526">
    <property type="term" value="P:L-arginine biosynthetic process"/>
    <property type="evidence" value="ECO:0007669"/>
    <property type="project" value="UniProtKB-UniRule"/>
</dbReference>
<proteinExistence type="inferred from homology"/>
<feature type="binding site" evidence="16">
    <location>
        <position position="298"/>
    </location>
    <ligand>
        <name>ATP</name>
        <dbReference type="ChEBI" id="CHEBI:30616"/>
        <label>1</label>
    </ligand>
</feature>
<feature type="region of interest" description="Carboxyphosphate synthetic domain" evidence="16">
    <location>
        <begin position="1"/>
        <end position="401"/>
    </location>
</feature>
<dbReference type="EC" id="6.3.4.16" evidence="16"/>
<dbReference type="InterPro" id="IPR036914">
    <property type="entry name" value="MGS-like_dom_sf"/>
</dbReference>
<dbReference type="Gene3D" id="3.40.50.20">
    <property type="match status" value="2"/>
</dbReference>
<feature type="binding site" evidence="16">
    <location>
        <position position="300"/>
    </location>
    <ligand>
        <name>Mn(2+)</name>
        <dbReference type="ChEBI" id="CHEBI:29035"/>
        <label>2</label>
    </ligand>
</feature>
<feature type="binding site" evidence="16">
    <location>
        <position position="813"/>
    </location>
    <ligand>
        <name>ATP</name>
        <dbReference type="ChEBI" id="CHEBI:30616"/>
        <label>2</label>
    </ligand>
</feature>
<dbReference type="PROSITE" id="PS50975">
    <property type="entry name" value="ATP_GRASP"/>
    <property type="match status" value="2"/>
</dbReference>
<feature type="binding site" evidence="16">
    <location>
        <position position="853"/>
    </location>
    <ligand>
        <name>ATP</name>
        <dbReference type="ChEBI" id="CHEBI:30616"/>
        <label>2</label>
    </ligand>
</feature>
<dbReference type="Pfam" id="PF02787">
    <property type="entry name" value="CPSase_L_D3"/>
    <property type="match status" value="1"/>
</dbReference>
<dbReference type="InterPro" id="IPR005483">
    <property type="entry name" value="CPSase_dom"/>
</dbReference>
<comment type="similarity">
    <text evidence="3 16">Belongs to the CarB family.</text>
</comment>
<dbReference type="SMART" id="SM01096">
    <property type="entry name" value="CPSase_L_D3"/>
    <property type="match status" value="1"/>
</dbReference>
<feature type="binding site" evidence="16">
    <location>
        <position position="242"/>
    </location>
    <ligand>
        <name>ATP</name>
        <dbReference type="ChEBI" id="CHEBI:30616"/>
        <label>1</label>
    </ligand>
</feature>
<feature type="binding site" evidence="16">
    <location>
        <position position="810"/>
    </location>
    <ligand>
        <name>ATP</name>
        <dbReference type="ChEBI" id="CHEBI:30616"/>
        <label>2</label>
    </ligand>
</feature>
<feature type="binding site" evidence="16">
    <location>
        <position position="865"/>
    </location>
    <ligand>
        <name>Mn(2+)</name>
        <dbReference type="ChEBI" id="CHEBI:29035"/>
        <label>3</label>
    </ligand>
</feature>
<feature type="binding site" evidence="16">
    <location>
        <position position="298"/>
    </location>
    <ligand>
        <name>Mg(2+)</name>
        <dbReference type="ChEBI" id="CHEBI:18420"/>
        <label>2</label>
    </ligand>
</feature>
<feature type="binding site" evidence="16">
    <location>
        <position position="169"/>
    </location>
    <ligand>
        <name>ATP</name>
        <dbReference type="ChEBI" id="CHEBI:30616"/>
        <label>1</label>
    </ligand>
</feature>
<comment type="caution">
    <text evidence="19">The sequence shown here is derived from an EMBL/GenBank/DDBJ whole genome shotgun (WGS) entry which is preliminary data.</text>
</comment>
<feature type="binding site" evidence="16">
    <location>
        <position position="785"/>
    </location>
    <ligand>
        <name>ATP</name>
        <dbReference type="ChEBI" id="CHEBI:30616"/>
        <label>2</label>
    </ligand>
</feature>
<feature type="binding site" evidence="16">
    <location>
        <position position="243"/>
    </location>
    <ligand>
        <name>ATP</name>
        <dbReference type="ChEBI" id="CHEBI:30616"/>
        <label>1</label>
    </ligand>
</feature>
<evidence type="ECO:0000313" key="20">
    <source>
        <dbReference type="Proteomes" id="UP001204562"/>
    </source>
</evidence>
<dbReference type="Gene3D" id="3.30.1490.20">
    <property type="entry name" value="ATP-grasp fold, A domain"/>
    <property type="match status" value="1"/>
</dbReference>
<feature type="binding site" evidence="16">
    <location>
        <position position="867"/>
    </location>
    <ligand>
        <name>Mg(2+)</name>
        <dbReference type="ChEBI" id="CHEBI:18420"/>
        <label>4</label>
    </ligand>
</feature>
<dbReference type="NCBIfam" id="NF003671">
    <property type="entry name" value="PRK05294.1"/>
    <property type="match status" value="1"/>
</dbReference>
<feature type="binding site" evidence="16">
    <location>
        <position position="298"/>
    </location>
    <ligand>
        <name>Mg(2+)</name>
        <dbReference type="ChEBI" id="CHEBI:18420"/>
        <label>1</label>
    </ligand>
</feature>
<feature type="binding site" evidence="16">
    <location>
        <position position="284"/>
    </location>
    <ligand>
        <name>ATP</name>
        <dbReference type="ChEBI" id="CHEBI:30616"/>
        <label>1</label>
    </ligand>
</feature>
<keyword evidence="6 16" id="KW-0028">Amino-acid biosynthesis</keyword>
<feature type="domain" description="MGS-like" evidence="18">
    <location>
        <begin position="963"/>
        <end position="1098"/>
    </location>
</feature>
<comment type="caution">
    <text evidence="16">Lacks conserved residue(s) required for the propagation of feature annotation.</text>
</comment>
<feature type="binding site" evidence="16">
    <location>
        <position position="300"/>
    </location>
    <ligand>
        <name>Mg(2+)</name>
        <dbReference type="ChEBI" id="CHEBI:18420"/>
        <label>2</label>
    </ligand>
</feature>
<evidence type="ECO:0000256" key="11">
    <source>
        <dbReference type="ARBA" id="ARBA00022842"/>
    </source>
</evidence>
<dbReference type="InterPro" id="IPR005480">
    <property type="entry name" value="CPSase_lsu_oligo"/>
</dbReference>
<accession>A0AAW5JP99</accession>
<feature type="binding site" evidence="16">
    <location>
        <position position="298"/>
    </location>
    <ligand>
        <name>Mn(2+)</name>
        <dbReference type="ChEBI" id="CHEBI:29035"/>
        <label>1</label>
    </ligand>
</feature>
<evidence type="ECO:0000256" key="6">
    <source>
        <dbReference type="ARBA" id="ARBA00022605"/>
    </source>
</evidence>
<feature type="binding site" evidence="16">
    <location>
        <position position="284"/>
    </location>
    <ligand>
        <name>Mg(2+)</name>
        <dbReference type="ChEBI" id="CHEBI:18420"/>
        <label>1</label>
    </ligand>
</feature>
<evidence type="ECO:0000256" key="3">
    <source>
        <dbReference type="ARBA" id="ARBA00009799"/>
    </source>
</evidence>
<keyword evidence="12 16" id="KW-0665">Pyrimidine biosynthesis</keyword>
<dbReference type="SMART" id="SM00851">
    <property type="entry name" value="MGS"/>
    <property type="match status" value="1"/>
</dbReference>
<dbReference type="InterPro" id="IPR006275">
    <property type="entry name" value="CPSase_lsu"/>
</dbReference>
<dbReference type="PROSITE" id="PS00867">
    <property type="entry name" value="CPSASE_2"/>
    <property type="match status" value="2"/>
</dbReference>
<dbReference type="GO" id="GO:0046872">
    <property type="term" value="F:metal ion binding"/>
    <property type="evidence" value="ECO:0007669"/>
    <property type="project" value="UniProtKB-KW"/>
</dbReference>
<dbReference type="SUPFAM" id="SSF56059">
    <property type="entry name" value="Glutathione synthetase ATP-binding domain-like"/>
    <property type="match status" value="2"/>
</dbReference>
<feature type="binding site" evidence="16">
    <location>
        <position position="241"/>
    </location>
    <ligand>
        <name>ATP</name>
        <dbReference type="ChEBI" id="CHEBI:30616"/>
        <label>1</label>
    </ligand>
</feature>
<dbReference type="GO" id="GO:0005737">
    <property type="term" value="C:cytoplasm"/>
    <property type="evidence" value="ECO:0007669"/>
    <property type="project" value="TreeGrafter"/>
</dbReference>
<dbReference type="PRINTS" id="PR00098">
    <property type="entry name" value="CPSASE"/>
</dbReference>
<dbReference type="Pfam" id="PF25596">
    <property type="entry name" value="CPSase_L_D1"/>
    <property type="match status" value="2"/>
</dbReference>
<sequence length="1098" mass="120034">MPKNPKIQKVLVLGSGPIVIGQAAEFDYAGTQACRALKEEGVEVVLVNSNPATIMTDKDIADHVYIEPLNIASVTQVIQKERPDSILPTLGGQTGLNLAMNLHEQGILDQYGVRLLGTSPESIRKAEDRQGFKDAMEEIGQPCVTSDVVESVEDAVAFAGRIGYPVIVRPAYTLGGTGGGIAYDEPGLREIADRGIHLSRVGQVLIERSIAGWKEIEFEVMRDSAGNVIQICSMENIDPVGVHTGDSIVVAPTQTLANREYQMLRSASLDIISALRIEGGCNVQLALNPDSFEYAVIEVNPRVSRSSALASKATGYPIAKVAAKIALGYTLDEIPNAVTGKTTACFEPTLDYCVLKIPRLPFDKFTTASRTLGTQMKATGEVMAIGNSFEGALMKAIRSLELPVKSLRLPGLDELYTEDIEDRLVNIDDQRLFVVAEALRRGFSPEKINKITQYDLWFLDRFQNIVDMEDRLERGRLDPDTLRQAKEMGFSDAWIAALAGKERAEIKALRERQGIVPAFKMVDTCAAEFEAQTPYYYSTYDAENEAAEPLHLPDVGELAPDIPRAPYLSASQGEAHRTQAAREKRKVLVLGSGPIRIGQGIEFDYCSVHSVWAFKRLGYETIIINNNPETVSTDFDVADKLYFEPLTPEDVEAVVELEKPWGAVVQFGGQTAIKLAKALTDMGVPILGTSSDGVDAAEDRERFDEILQQCRIPRAAGKTVFTTEEALAAAHEVGYPVLVRPSYVLGGQGMEIAYNDRNIVEFMKIINMTEQEHPILVDKYLMGREVEVDGVFDGEDILIPGVMEHVERAGVHSGDSISVYPPLHIEEKHKQTILQYTYDLAKALGVIGLINIQFILYDDQVYVIEVNPRSSRTIPYISKVTGVPIIDLATKVMLGQKLKDLGYGTGIYPEAPYYAVKMPVFSFEKLTDVDTGLGPEMKSTGEVLGIAESFPQAMLKAFKGANMKVPKRGGRVIITVKDEDKGEIVGIARGLAEMGIEILATSGTCDALNAAGVEARKVARVTQAHPNILDMIASGSVDLVINTPTKGRKHDTDGFKIRRAAVEHSVGCVTAIDTAHAVLTVREQGRSVDLRPIDITRI</sequence>
<evidence type="ECO:0000259" key="17">
    <source>
        <dbReference type="PROSITE" id="PS50975"/>
    </source>
</evidence>
<evidence type="ECO:0000256" key="10">
    <source>
        <dbReference type="ARBA" id="ARBA00022840"/>
    </source>
</evidence>
<dbReference type="FunFam" id="1.10.1030.10:FF:000002">
    <property type="entry name" value="Carbamoyl-phosphate synthase large chain"/>
    <property type="match status" value="1"/>
</dbReference>
<dbReference type="EC" id="6.3.5.5" evidence="16"/>
<feature type="binding site" evidence="16">
    <location>
        <position position="215"/>
    </location>
    <ligand>
        <name>ATP</name>
        <dbReference type="ChEBI" id="CHEBI:30616"/>
        <label>1</label>
    </ligand>
</feature>
<feature type="binding site" evidence="16">
    <location>
        <position position="867"/>
    </location>
    <ligand>
        <name>Mn(2+)</name>
        <dbReference type="ChEBI" id="CHEBI:29035"/>
        <label>4</label>
    </ligand>
</feature>
<dbReference type="NCBIfam" id="NF009455">
    <property type="entry name" value="PRK12815.1"/>
    <property type="match status" value="1"/>
</dbReference>
<comment type="cofactor">
    <cofactor evidence="16">
        <name>Mg(2+)</name>
        <dbReference type="ChEBI" id="CHEBI:18420"/>
    </cofactor>
    <cofactor evidence="16">
        <name>Mn(2+)</name>
        <dbReference type="ChEBI" id="CHEBI:29035"/>
    </cofactor>
    <text evidence="16">Binds 4 Mg(2+) or Mn(2+) ions per subunit.</text>
</comment>
<feature type="binding site" evidence="16">
    <location>
        <position position="812"/>
    </location>
    <ligand>
        <name>ATP</name>
        <dbReference type="ChEBI" id="CHEBI:30616"/>
        <label>2</label>
    </ligand>
</feature>
<dbReference type="InterPro" id="IPR013815">
    <property type="entry name" value="ATP_grasp_subdomain_1"/>
</dbReference>
<keyword evidence="13" id="KW-0464">Manganese</keyword>
<dbReference type="Gene3D" id="3.40.50.1380">
    <property type="entry name" value="Methylglyoxal synthase-like domain"/>
    <property type="match status" value="1"/>
</dbReference>
<evidence type="ECO:0000256" key="1">
    <source>
        <dbReference type="ARBA" id="ARBA00001936"/>
    </source>
</evidence>
<feature type="binding site" evidence="16">
    <location>
        <position position="865"/>
    </location>
    <ligand>
        <name>ATP</name>
        <dbReference type="ChEBI" id="CHEBI:30616"/>
        <label>2</label>
    </ligand>
</feature>
<evidence type="ECO:0000256" key="15">
    <source>
        <dbReference type="ARBA" id="ARBA00048816"/>
    </source>
</evidence>
<feature type="domain" description="ATP-grasp" evidence="17">
    <location>
        <begin position="704"/>
        <end position="894"/>
    </location>
</feature>
<keyword evidence="10 16" id="KW-0067">ATP-binding</keyword>
<dbReference type="InterPro" id="IPR036897">
    <property type="entry name" value="CarbamoylP_synth_lsu_oligo_sf"/>
</dbReference>
<dbReference type="Gene3D" id="3.30.470.20">
    <property type="entry name" value="ATP-grasp fold, B domain"/>
    <property type="match status" value="2"/>
</dbReference>
<dbReference type="InterPro" id="IPR011761">
    <property type="entry name" value="ATP-grasp"/>
</dbReference>
<keyword evidence="11" id="KW-0460">Magnesium</keyword>
<dbReference type="HAMAP" id="MF_01210_A">
    <property type="entry name" value="CPSase_L_chain_A"/>
    <property type="match status" value="1"/>
</dbReference>
<dbReference type="Proteomes" id="UP001204562">
    <property type="component" value="Unassembled WGS sequence"/>
</dbReference>